<keyword evidence="1" id="KW-0732">Signal</keyword>
<organism evidence="4 5">
    <name type="scientific">Plantactinospora mayteni</name>
    <dbReference type="NCBI Taxonomy" id="566021"/>
    <lineage>
        <taxon>Bacteria</taxon>
        <taxon>Bacillati</taxon>
        <taxon>Actinomycetota</taxon>
        <taxon>Actinomycetes</taxon>
        <taxon>Micromonosporales</taxon>
        <taxon>Micromonosporaceae</taxon>
        <taxon>Plantactinospora</taxon>
    </lineage>
</organism>
<dbReference type="PANTHER" id="PTHR46580:SF2">
    <property type="entry name" value="MAM DOMAIN-CONTAINING PROTEIN"/>
    <property type="match status" value="1"/>
</dbReference>
<feature type="region of interest" description="Disordered" evidence="2">
    <location>
        <begin position="279"/>
        <end position="326"/>
    </location>
</feature>
<dbReference type="InterPro" id="IPR028994">
    <property type="entry name" value="Integrin_alpha_N"/>
</dbReference>
<dbReference type="Gene3D" id="2.40.128.340">
    <property type="match status" value="3"/>
</dbReference>
<feature type="region of interest" description="Disordered" evidence="2">
    <location>
        <begin position="61"/>
        <end position="92"/>
    </location>
</feature>
<dbReference type="PROSITE" id="PS50231">
    <property type="entry name" value="RICIN_B_LECTIN"/>
    <property type="match status" value="1"/>
</dbReference>
<keyword evidence="5" id="KW-1185">Reference proteome</keyword>
<dbReference type="EMBL" id="BONX01000080">
    <property type="protein sequence ID" value="GIH01682.1"/>
    <property type="molecule type" value="Genomic_DNA"/>
</dbReference>
<dbReference type="SUPFAM" id="SSF69318">
    <property type="entry name" value="Integrin alpha N-terminal domain"/>
    <property type="match status" value="2"/>
</dbReference>
<dbReference type="Proteomes" id="UP000621500">
    <property type="component" value="Unassembled WGS sequence"/>
</dbReference>
<dbReference type="InterPro" id="IPR013517">
    <property type="entry name" value="FG-GAP"/>
</dbReference>
<sequence length="1277" mass="132515">MCGRLALSLLPVSGPAPTPAGLDADGAAEGTMTFWAGTTGWSMTLVAALVIGSAAPPGRLSGPAAHTGGPAPLSAVPAAGATPAGGAGGATEAARAANTARLTGVPVEIVGERTETSRVFANPSGTRSLEQYVLPVRARRDGQWVAIDTQLVRDADGRVAPAATPIGLRLSGGGSGPLVTAERDGAELALFWPEALPAPVLAGDVATYPEVLPGVDLRVRVNPLGFSQVLIVKNAEAARNPALRRIRFGTQTRGLTLRAGADGSSAAVDSTGRPVFTSAPPLMWDSTPAPAAESATRASGAEPATRASGAEPGGAVGPEPSTAGRKRVMDLEVNPGELVVVPDRELLTGADTQYPVYLDPAYSAAQYRWTMVNADAGGTAYWVDDHYREDMRVGAVYGLAASENGPWRTFFQMRVARLPGATVSRAWVSISMTHSASCSDTSVELWQTKSIDPAVALTWSNSGNHWLGGKALYTKAGKANKSACGQPPMLMEFGLDPDTITPVVQQAVRGPNGPQEAVTFGLRIPGASEGSGTYWKRFDPSTARLNMEYDTPPEKPTGVSTVPPTRCGTAAAPTVLNTATPSLSGVGYDRDGDNLTNELEILSGETVLTTVSASGTPGTVVRWSPVPAGTLPTDSPGTVFSYRVRSSSAGLAGEYGDRCYFTVDTARPAPPTVSSTDYPGPTPVVAVGEAGTVTFGPGRAETDVSGYRYGFSPDITTMWVAAGADGRASVPITLWPSGPGETGDIRRTLYARAIDRAGNSSPLSPAYELVARARTVSDPPVRGDVNGDRLADVTTLVDHGYGRTAVWNLLAAPDGFHPGYYIGWDTDTSGGFPADLVRSAAGDFDGDGRTDLAIFREDADEMVRLFLLRSDGNRFSAASEPVWTGGGFRLSHLKVVAGDFDGDGDDDLAAYQGLAGNQVKLWTFRSDRVGFAAPVVHWDSGAGGPGLAGANLVAGDFDGDGVTDIADVHDSGGDRARLMVHASAAGAFGAPVQRWDSGAGALDAGRARFVAANVDGDAAGLAEVVALVDDGAATARLVTIANQAGTWTAATWWSSGAGGFDATRGTLAAGDFDGDGRADIASLYDIGGGTRRLVTFPSTGTGFAEARTNWEGYVSDATPTLHLDLGRKYRIYPVHSGKCLEVPGGSTANNVVIDQRDCVGTAAWEQFSFEQAGASPYFHIRTAAVKCVDLKDWSLLDNTPVLQYDCPAPGVTKPNQQFQPELVSGGGYAPVVQLRVLHSDKCLRVSGGSLANGAQIVQAPCAATPPPEAQFTLQVEP</sequence>
<feature type="domain" description="Ricin B lectin" evidence="3">
    <location>
        <begin position="1128"/>
        <end position="1204"/>
    </location>
</feature>
<accession>A0ABQ4F479</accession>
<evidence type="ECO:0000256" key="2">
    <source>
        <dbReference type="SAM" id="MobiDB-lite"/>
    </source>
</evidence>
<proteinExistence type="predicted"/>
<dbReference type="InterPro" id="IPR035992">
    <property type="entry name" value="Ricin_B-like_lectins"/>
</dbReference>
<dbReference type="Pfam" id="PF13517">
    <property type="entry name" value="FG-GAP_3"/>
    <property type="match status" value="1"/>
</dbReference>
<evidence type="ECO:0000259" key="3">
    <source>
        <dbReference type="Pfam" id="PF14200"/>
    </source>
</evidence>
<comment type="caution">
    <text evidence="4">The sequence shown here is derived from an EMBL/GenBank/DDBJ whole genome shotgun (WGS) entry which is preliminary data.</text>
</comment>
<dbReference type="Pfam" id="PF14200">
    <property type="entry name" value="RicinB_lectin_2"/>
    <property type="match status" value="1"/>
</dbReference>
<evidence type="ECO:0000313" key="4">
    <source>
        <dbReference type="EMBL" id="GIH01682.1"/>
    </source>
</evidence>
<name>A0ABQ4F479_9ACTN</name>
<dbReference type="CDD" id="cd00161">
    <property type="entry name" value="beta-trefoil_Ricin-like"/>
    <property type="match status" value="1"/>
</dbReference>
<reference evidence="4 5" key="1">
    <citation type="submission" date="2021-01" db="EMBL/GenBank/DDBJ databases">
        <title>Whole genome shotgun sequence of Plantactinospora mayteni NBRC 109088.</title>
        <authorList>
            <person name="Komaki H."/>
            <person name="Tamura T."/>
        </authorList>
    </citation>
    <scope>NUCLEOTIDE SEQUENCE [LARGE SCALE GENOMIC DNA]</scope>
    <source>
        <strain evidence="4 5">NBRC 109088</strain>
    </source>
</reference>
<dbReference type="PANTHER" id="PTHR46580">
    <property type="entry name" value="SENSOR KINASE-RELATED"/>
    <property type="match status" value="1"/>
</dbReference>
<evidence type="ECO:0000313" key="5">
    <source>
        <dbReference type="Proteomes" id="UP000621500"/>
    </source>
</evidence>
<evidence type="ECO:0000256" key="1">
    <source>
        <dbReference type="ARBA" id="ARBA00022729"/>
    </source>
</evidence>
<gene>
    <name evidence="4" type="ORF">Pma05_82540</name>
</gene>
<dbReference type="Gene3D" id="2.80.10.50">
    <property type="match status" value="2"/>
</dbReference>
<dbReference type="InterPro" id="IPR000772">
    <property type="entry name" value="Ricin_B_lectin"/>
</dbReference>
<dbReference type="SUPFAM" id="SSF50370">
    <property type="entry name" value="Ricin B-like lectins"/>
    <property type="match status" value="1"/>
</dbReference>
<protein>
    <recommendedName>
        <fullName evidence="3">Ricin B lectin domain-containing protein</fullName>
    </recommendedName>
</protein>